<dbReference type="InterPro" id="IPR003593">
    <property type="entry name" value="AAA+_ATPase"/>
</dbReference>
<dbReference type="PROSITE" id="PS50893">
    <property type="entry name" value="ABC_TRANSPORTER_2"/>
    <property type="match status" value="1"/>
</dbReference>
<dbReference type="InterPro" id="IPR036640">
    <property type="entry name" value="ABC1_TM_sf"/>
</dbReference>
<evidence type="ECO:0000313" key="12">
    <source>
        <dbReference type="EMBL" id="RJF83625.1"/>
    </source>
</evidence>
<keyword evidence="13" id="KW-1185">Reference proteome</keyword>
<dbReference type="SUPFAM" id="SSF90123">
    <property type="entry name" value="ABC transporter transmembrane region"/>
    <property type="match status" value="1"/>
</dbReference>
<keyword evidence="3" id="KW-1003">Cell membrane</keyword>
<keyword evidence="8 9" id="KW-0472">Membrane</keyword>
<keyword evidence="2" id="KW-0813">Transport</keyword>
<dbReference type="GO" id="GO:0016887">
    <property type="term" value="F:ATP hydrolysis activity"/>
    <property type="evidence" value="ECO:0007669"/>
    <property type="project" value="InterPro"/>
</dbReference>
<feature type="transmembrane region" description="Helical" evidence="9">
    <location>
        <begin position="269"/>
        <end position="289"/>
    </location>
</feature>
<dbReference type="GO" id="GO:0034040">
    <property type="term" value="F:ATPase-coupled lipid transmembrane transporter activity"/>
    <property type="evidence" value="ECO:0007669"/>
    <property type="project" value="TreeGrafter"/>
</dbReference>
<gene>
    <name evidence="12" type="ORF">D3877_02970</name>
</gene>
<dbReference type="InterPro" id="IPR003439">
    <property type="entry name" value="ABC_transporter-like_ATP-bd"/>
</dbReference>
<protein>
    <submittedName>
        <fullName evidence="12">ABC transporter ATP-binding protein</fullName>
    </submittedName>
</protein>
<dbReference type="Gene3D" id="1.20.1560.10">
    <property type="entry name" value="ABC transporter type 1, transmembrane domain"/>
    <property type="match status" value="1"/>
</dbReference>
<dbReference type="Pfam" id="PF00664">
    <property type="entry name" value="ABC_membrane"/>
    <property type="match status" value="1"/>
</dbReference>
<feature type="domain" description="ABC transmembrane type-1" evidence="11">
    <location>
        <begin position="39"/>
        <end position="326"/>
    </location>
</feature>
<evidence type="ECO:0000313" key="13">
    <source>
        <dbReference type="Proteomes" id="UP000283458"/>
    </source>
</evidence>
<dbReference type="PROSITE" id="PS50929">
    <property type="entry name" value="ABC_TM1F"/>
    <property type="match status" value="1"/>
</dbReference>
<dbReference type="PANTHER" id="PTHR24221:SF654">
    <property type="entry name" value="ATP-BINDING CASSETTE SUB-FAMILY B MEMBER 6"/>
    <property type="match status" value="1"/>
</dbReference>
<name>A0A418W0U6_9PROT</name>
<dbReference type="InterPro" id="IPR039421">
    <property type="entry name" value="Type_1_exporter"/>
</dbReference>
<dbReference type="SMART" id="SM00382">
    <property type="entry name" value="AAA"/>
    <property type="match status" value="1"/>
</dbReference>
<dbReference type="GO" id="GO:0005886">
    <property type="term" value="C:plasma membrane"/>
    <property type="evidence" value="ECO:0007669"/>
    <property type="project" value="UniProtKB-SubCell"/>
</dbReference>
<evidence type="ECO:0000256" key="4">
    <source>
        <dbReference type="ARBA" id="ARBA00022692"/>
    </source>
</evidence>
<dbReference type="GO" id="GO:0140359">
    <property type="term" value="F:ABC-type transporter activity"/>
    <property type="evidence" value="ECO:0007669"/>
    <property type="project" value="InterPro"/>
</dbReference>
<keyword evidence="6 12" id="KW-0067">ATP-binding</keyword>
<evidence type="ECO:0000256" key="3">
    <source>
        <dbReference type="ARBA" id="ARBA00022475"/>
    </source>
</evidence>
<evidence type="ECO:0000256" key="8">
    <source>
        <dbReference type="ARBA" id="ARBA00023136"/>
    </source>
</evidence>
<comment type="caution">
    <text evidence="12">The sequence shown here is derived from an EMBL/GenBank/DDBJ whole genome shotgun (WGS) entry which is preliminary data.</text>
</comment>
<dbReference type="GO" id="GO:0005524">
    <property type="term" value="F:ATP binding"/>
    <property type="evidence" value="ECO:0007669"/>
    <property type="project" value="UniProtKB-KW"/>
</dbReference>
<evidence type="ECO:0000256" key="2">
    <source>
        <dbReference type="ARBA" id="ARBA00022448"/>
    </source>
</evidence>
<evidence type="ECO:0000256" key="1">
    <source>
        <dbReference type="ARBA" id="ARBA00004651"/>
    </source>
</evidence>
<evidence type="ECO:0000256" key="7">
    <source>
        <dbReference type="ARBA" id="ARBA00022989"/>
    </source>
</evidence>
<dbReference type="Gene3D" id="3.40.50.300">
    <property type="entry name" value="P-loop containing nucleotide triphosphate hydrolases"/>
    <property type="match status" value="1"/>
</dbReference>
<evidence type="ECO:0000256" key="6">
    <source>
        <dbReference type="ARBA" id="ARBA00022840"/>
    </source>
</evidence>
<dbReference type="InterPro" id="IPR011527">
    <property type="entry name" value="ABC1_TM_dom"/>
</dbReference>
<accession>A0A418W0U6</accession>
<evidence type="ECO:0000259" key="10">
    <source>
        <dbReference type="PROSITE" id="PS50893"/>
    </source>
</evidence>
<dbReference type="PROSITE" id="PS00211">
    <property type="entry name" value="ABC_TRANSPORTER_1"/>
    <property type="match status" value="1"/>
</dbReference>
<proteinExistence type="predicted"/>
<dbReference type="Proteomes" id="UP000283458">
    <property type="component" value="Unassembled WGS sequence"/>
</dbReference>
<evidence type="ECO:0000256" key="9">
    <source>
        <dbReference type="SAM" id="Phobius"/>
    </source>
</evidence>
<feature type="transmembrane region" description="Helical" evidence="9">
    <location>
        <begin position="40"/>
        <end position="62"/>
    </location>
</feature>
<feature type="transmembrane region" description="Helical" evidence="9">
    <location>
        <begin position="82"/>
        <end position="104"/>
    </location>
</feature>
<dbReference type="OrthoDB" id="5288404at2"/>
<evidence type="ECO:0000256" key="5">
    <source>
        <dbReference type="ARBA" id="ARBA00022741"/>
    </source>
</evidence>
<organism evidence="12 13">
    <name type="scientific">Azospirillum cavernae</name>
    <dbReference type="NCBI Taxonomy" id="2320860"/>
    <lineage>
        <taxon>Bacteria</taxon>
        <taxon>Pseudomonadati</taxon>
        <taxon>Pseudomonadota</taxon>
        <taxon>Alphaproteobacteria</taxon>
        <taxon>Rhodospirillales</taxon>
        <taxon>Azospirillaceae</taxon>
        <taxon>Azospirillum</taxon>
    </lineage>
</organism>
<dbReference type="PANTHER" id="PTHR24221">
    <property type="entry name" value="ATP-BINDING CASSETTE SUB-FAMILY B"/>
    <property type="match status" value="1"/>
</dbReference>
<dbReference type="EMBL" id="QYUL01000001">
    <property type="protein sequence ID" value="RJF83625.1"/>
    <property type="molecule type" value="Genomic_DNA"/>
</dbReference>
<dbReference type="InterPro" id="IPR027417">
    <property type="entry name" value="P-loop_NTPase"/>
</dbReference>
<dbReference type="RefSeq" id="WP_119829265.1">
    <property type="nucleotide sequence ID" value="NZ_QYUL01000001.1"/>
</dbReference>
<comment type="subcellular location">
    <subcellularLocation>
        <location evidence="1">Cell membrane</location>
        <topology evidence="1">Multi-pass membrane protein</topology>
    </subcellularLocation>
</comment>
<feature type="domain" description="ABC transporter" evidence="10">
    <location>
        <begin position="369"/>
        <end position="609"/>
    </location>
</feature>
<dbReference type="AlphaFoldDB" id="A0A418W0U6"/>
<dbReference type="FunFam" id="3.40.50.300:FF:000299">
    <property type="entry name" value="ABC transporter ATP-binding protein/permease"/>
    <property type="match status" value="1"/>
</dbReference>
<evidence type="ECO:0000259" key="11">
    <source>
        <dbReference type="PROSITE" id="PS50929"/>
    </source>
</evidence>
<dbReference type="SUPFAM" id="SSF52540">
    <property type="entry name" value="P-loop containing nucleoside triphosphate hydrolases"/>
    <property type="match status" value="1"/>
</dbReference>
<keyword evidence="5" id="KW-0547">Nucleotide-binding</keyword>
<sequence length="609" mass="64635">MPLFQFHLPRLWLAAKTPIGEFARFLHDVAAFAGWRLGGLAALTVIAALAEGAGLLLLAPLLSMVGVGGGQAGKGDLWLAPLGLEGALALYVILVAAAALVIAARGDRVARLRLGYVDHLRRQLHEAVAGMEWRAFNRLAGAEVVNAVIGEAQRAANGLEFLLRSAGWAVEIPVLLAVALRLSPTMTGAALALGALSLALSRPLSRHAHRLGRQAVAGMQALHRDLSEDLAGMRVIRAIGLEAERARLFETRMRDVRADMIAFQRQSGWARAVTQGLAATAAAVAVWFAVRVLDMELAGTLVLMAAFARLLTTAQRIQDAWRIVLHALPAHAAVLDLLNRCRTDMVDSETPAASPPADLSHTAALTQGVRLDGVGIRYTPDGPWALSGIDTVVPARAVTTLVGRSGAGKSTLADLLLGLIEPDQGRMLIDGQPVAGGAARRSWRRRVGYVPQDSFLFRDSVRVNLAIACRANGGGDGDKRLWAALEQADAADFVRALPQGLDTMVGDRGALLSGGQRQRLALARALLSGPDVLILDEATSALDHESEQRILNVMQTLKASITIVLIAHRPSTVQFADHVIVLDAGRLVASGPWPVVKAASPHLAHLAMD</sequence>
<dbReference type="Pfam" id="PF00005">
    <property type="entry name" value="ABC_tran"/>
    <property type="match status" value="1"/>
</dbReference>
<reference evidence="12 13" key="1">
    <citation type="submission" date="2018-09" db="EMBL/GenBank/DDBJ databases">
        <authorList>
            <person name="Zhu H."/>
        </authorList>
    </citation>
    <scope>NUCLEOTIDE SEQUENCE [LARGE SCALE GENOMIC DNA]</scope>
    <source>
        <strain evidence="12 13">K2W22B-5</strain>
    </source>
</reference>
<dbReference type="InterPro" id="IPR017871">
    <property type="entry name" value="ABC_transporter-like_CS"/>
</dbReference>
<keyword evidence="7 9" id="KW-1133">Transmembrane helix</keyword>
<keyword evidence="4 9" id="KW-0812">Transmembrane</keyword>